<keyword evidence="1" id="KW-0472">Membrane</keyword>
<comment type="caution">
    <text evidence="2">The sequence shown here is derived from an EMBL/GenBank/DDBJ whole genome shotgun (WGS) entry which is preliminary data.</text>
</comment>
<keyword evidence="1" id="KW-1133">Transmembrane helix</keyword>
<accession>A0A433ZS08</accession>
<evidence type="ECO:0000313" key="2">
    <source>
        <dbReference type="EMBL" id="RUT64903.1"/>
    </source>
</evidence>
<name>A0A433ZS08_MORMO</name>
<keyword evidence="1" id="KW-0812">Transmembrane</keyword>
<feature type="transmembrane region" description="Helical" evidence="1">
    <location>
        <begin position="42"/>
        <end position="63"/>
    </location>
</feature>
<reference evidence="2 3" key="1">
    <citation type="submission" date="2017-08" db="EMBL/GenBank/DDBJ databases">
        <title>Draft genome sequence of pheromone producing symbiont Morganella morganii, of the female New Zealand grass grub Costelytra giveni.</title>
        <authorList>
            <person name="Laugraud A."/>
            <person name="Young S.D."/>
            <person name="Hurst M.H."/>
        </authorList>
    </citation>
    <scope>NUCLEOTIDE SEQUENCE [LARGE SCALE GENOMIC DNA]</scope>
    <source>
        <strain evidence="2 3">MMsCG</strain>
        <plasmid evidence="2">unnamed1</plasmid>
    </source>
</reference>
<keyword evidence="2" id="KW-0614">Plasmid</keyword>
<feature type="transmembrane region" description="Helical" evidence="1">
    <location>
        <begin position="6"/>
        <end position="26"/>
    </location>
</feature>
<proteinExistence type="predicted"/>
<dbReference type="EMBL" id="NRQY01000002">
    <property type="protein sequence ID" value="RUT64903.1"/>
    <property type="molecule type" value="Genomic_DNA"/>
</dbReference>
<sequence length="96" mass="10432">MSYILYFLSAVSFLIMTVIAFGLVASDAMKTYAEMNSNRMKLLLLLVVFVNIFGFIGTLIISVKNVGNATEYIAPKCVPLPASLTQPVLISLPPSD</sequence>
<dbReference type="AlphaFoldDB" id="A0A433ZS08"/>
<evidence type="ECO:0000313" key="3">
    <source>
        <dbReference type="Proteomes" id="UP000286908"/>
    </source>
</evidence>
<gene>
    <name evidence="2" type="ORF">CKG00_17420</name>
</gene>
<dbReference type="Proteomes" id="UP000286908">
    <property type="component" value="Unassembled WGS sequence"/>
</dbReference>
<organism evidence="2 3">
    <name type="scientific">Morganella morganii</name>
    <name type="common">Proteus morganii</name>
    <dbReference type="NCBI Taxonomy" id="582"/>
    <lineage>
        <taxon>Bacteria</taxon>
        <taxon>Pseudomonadati</taxon>
        <taxon>Pseudomonadota</taxon>
        <taxon>Gammaproteobacteria</taxon>
        <taxon>Enterobacterales</taxon>
        <taxon>Morganellaceae</taxon>
        <taxon>Morganella</taxon>
    </lineage>
</organism>
<protein>
    <submittedName>
        <fullName evidence="2">Uncharacterized protein</fullName>
    </submittedName>
</protein>
<geneLocation type="plasmid" evidence="2">
    <name>unnamed1</name>
</geneLocation>
<evidence type="ECO:0000256" key="1">
    <source>
        <dbReference type="SAM" id="Phobius"/>
    </source>
</evidence>